<evidence type="ECO:0000256" key="7">
    <source>
        <dbReference type="SAM" id="Phobius"/>
    </source>
</evidence>
<dbReference type="OrthoDB" id="7659179at2"/>
<dbReference type="Proteomes" id="UP000030004">
    <property type="component" value="Unassembled WGS sequence"/>
</dbReference>
<dbReference type="GO" id="GO:0005886">
    <property type="term" value="C:plasma membrane"/>
    <property type="evidence" value="ECO:0007669"/>
    <property type="project" value="UniProtKB-SubCell"/>
</dbReference>
<dbReference type="Pfam" id="PF03994">
    <property type="entry name" value="DUF350"/>
    <property type="match status" value="1"/>
</dbReference>
<dbReference type="AlphaFoldDB" id="A0A0A0EGR3"/>
<keyword evidence="3" id="KW-1003">Cell membrane</keyword>
<reference evidence="8 9" key="1">
    <citation type="journal article" date="2015" name="Antonie Van Leeuwenhoek">
        <title>Pseudooceanicola atlanticus gen. nov. sp. nov., isolated from surface seawater of the Atlantic Ocean and reclassification of Oceanicola batsensis, Oceanicola marinus, Oceanicola nitratireducens, Oceanicola nanhaiensis, Oceanicola antarcticus and Oceanicola flagellatus, as Pseudooceanicola batsensis comb. nov., Pseudooceanicola marinus comb. nov., Pseudooceanicola nitratireducens comb. nov., Pseudooceanicola nanhaiensis comb. nov., Pseudooceanicola antarcticus comb. nov., and Pseudooceanicola flagellatus comb. nov.</title>
        <authorList>
            <person name="Lai Q."/>
            <person name="Li G."/>
            <person name="Liu X."/>
            <person name="Du Y."/>
            <person name="Sun F."/>
            <person name="Shao Z."/>
        </authorList>
    </citation>
    <scope>NUCLEOTIDE SEQUENCE [LARGE SCALE GENOMIC DNA]</scope>
    <source>
        <strain evidence="8 9">22II-s11g</strain>
    </source>
</reference>
<comment type="caution">
    <text evidence="8">The sequence shown here is derived from an EMBL/GenBank/DDBJ whole genome shotgun (WGS) entry which is preliminary data.</text>
</comment>
<organism evidence="8 9">
    <name type="scientific">Pseudooceanicola atlanticus</name>
    <dbReference type="NCBI Taxonomy" id="1461694"/>
    <lineage>
        <taxon>Bacteria</taxon>
        <taxon>Pseudomonadati</taxon>
        <taxon>Pseudomonadota</taxon>
        <taxon>Alphaproteobacteria</taxon>
        <taxon>Rhodobacterales</taxon>
        <taxon>Paracoccaceae</taxon>
        <taxon>Pseudooceanicola</taxon>
    </lineage>
</organism>
<keyword evidence="5 7" id="KW-1133">Transmembrane helix</keyword>
<evidence type="ECO:0008006" key="10">
    <source>
        <dbReference type="Google" id="ProtNLM"/>
    </source>
</evidence>
<evidence type="ECO:0000313" key="9">
    <source>
        <dbReference type="Proteomes" id="UP000030004"/>
    </source>
</evidence>
<accession>A0A0A0EGR3</accession>
<dbReference type="eggNOG" id="ENOG5032ZAJ">
    <property type="taxonomic scope" value="Bacteria"/>
</dbReference>
<comment type="similarity">
    <text evidence="2">Belongs to the UPF0719 family.</text>
</comment>
<evidence type="ECO:0000313" key="8">
    <source>
        <dbReference type="EMBL" id="KGM49293.1"/>
    </source>
</evidence>
<evidence type="ECO:0000256" key="3">
    <source>
        <dbReference type="ARBA" id="ARBA00022475"/>
    </source>
</evidence>
<evidence type="ECO:0000256" key="2">
    <source>
        <dbReference type="ARBA" id="ARBA00005779"/>
    </source>
</evidence>
<proteinExistence type="inferred from homology"/>
<evidence type="ECO:0000256" key="1">
    <source>
        <dbReference type="ARBA" id="ARBA00004651"/>
    </source>
</evidence>
<protein>
    <recommendedName>
        <fullName evidence="10">DUF350 domain-containing protein</fullName>
    </recommendedName>
</protein>
<comment type="subcellular location">
    <subcellularLocation>
        <location evidence="1">Cell membrane</location>
        <topology evidence="1">Multi-pass membrane protein</topology>
    </subcellularLocation>
</comment>
<evidence type="ECO:0000256" key="6">
    <source>
        <dbReference type="ARBA" id="ARBA00023136"/>
    </source>
</evidence>
<keyword evidence="4 7" id="KW-0812">Transmembrane</keyword>
<evidence type="ECO:0000256" key="4">
    <source>
        <dbReference type="ARBA" id="ARBA00022692"/>
    </source>
</evidence>
<dbReference type="InterPro" id="IPR007140">
    <property type="entry name" value="DUF350"/>
</dbReference>
<evidence type="ECO:0000256" key="5">
    <source>
        <dbReference type="ARBA" id="ARBA00022989"/>
    </source>
</evidence>
<feature type="transmembrane region" description="Helical" evidence="7">
    <location>
        <begin position="51"/>
        <end position="71"/>
    </location>
</feature>
<dbReference type="RefSeq" id="WP_043745848.1">
    <property type="nucleotide sequence ID" value="NZ_AQQX01000002.1"/>
</dbReference>
<dbReference type="STRING" id="1461694.ATO9_04475"/>
<sequence>MFDTIILAEVVSTIVYSAIGLGLMAAVWMLISWLTPFPIVKEIEEDQNSALAILVGAVFVAMAIIIAAVILS</sequence>
<name>A0A0A0EGR3_9RHOB</name>
<keyword evidence="6 7" id="KW-0472">Membrane</keyword>
<feature type="transmembrane region" description="Helical" evidence="7">
    <location>
        <begin position="7"/>
        <end position="31"/>
    </location>
</feature>
<gene>
    <name evidence="8" type="ORF">ATO9_04475</name>
</gene>
<dbReference type="EMBL" id="AQQX01000002">
    <property type="protein sequence ID" value="KGM49293.1"/>
    <property type="molecule type" value="Genomic_DNA"/>
</dbReference>
<keyword evidence="9" id="KW-1185">Reference proteome</keyword>